<comment type="caution">
    <text evidence="1">The sequence shown here is derived from an EMBL/GenBank/DDBJ whole genome shotgun (WGS) entry which is preliminary data.</text>
</comment>
<keyword evidence="2" id="KW-1185">Reference proteome</keyword>
<name>A0ABQ1YKG0_9BACT</name>
<dbReference type="RefSeq" id="WP_188930323.1">
    <property type="nucleotide sequence ID" value="NZ_BMIA01000001.1"/>
</dbReference>
<protein>
    <submittedName>
        <fullName evidence="1">Uncharacterized protein</fullName>
    </submittedName>
</protein>
<proteinExistence type="predicted"/>
<sequence>MVEVFKTDVEKQSQATLLVDLICLAFTGYRASFDLEDCDKVLRVSCEGPAICNASIIGLLESFGYQGTVLEECISVNTYAGAALLTEY</sequence>
<gene>
    <name evidence="1" type="ORF">GCM10007423_15600</name>
</gene>
<evidence type="ECO:0000313" key="2">
    <source>
        <dbReference type="Proteomes" id="UP000600214"/>
    </source>
</evidence>
<dbReference type="Proteomes" id="UP000600214">
    <property type="component" value="Unassembled WGS sequence"/>
</dbReference>
<evidence type="ECO:0000313" key="1">
    <source>
        <dbReference type="EMBL" id="GGH28763.1"/>
    </source>
</evidence>
<dbReference type="EMBL" id="BMIA01000001">
    <property type="protein sequence ID" value="GGH28763.1"/>
    <property type="molecule type" value="Genomic_DNA"/>
</dbReference>
<reference evidence="2" key="1">
    <citation type="journal article" date="2019" name="Int. J. Syst. Evol. Microbiol.">
        <title>The Global Catalogue of Microorganisms (GCM) 10K type strain sequencing project: providing services to taxonomists for standard genome sequencing and annotation.</title>
        <authorList>
            <consortium name="The Broad Institute Genomics Platform"/>
            <consortium name="The Broad Institute Genome Sequencing Center for Infectious Disease"/>
            <person name="Wu L."/>
            <person name="Ma J."/>
        </authorList>
    </citation>
    <scope>NUCLEOTIDE SEQUENCE [LARGE SCALE GENOMIC DNA]</scope>
    <source>
        <strain evidence="2">CGMCC 1.15288</strain>
    </source>
</reference>
<accession>A0ABQ1YKG0</accession>
<organism evidence="1 2">
    <name type="scientific">Dyadobacter endophyticus</name>
    <dbReference type="NCBI Taxonomy" id="1749036"/>
    <lineage>
        <taxon>Bacteria</taxon>
        <taxon>Pseudomonadati</taxon>
        <taxon>Bacteroidota</taxon>
        <taxon>Cytophagia</taxon>
        <taxon>Cytophagales</taxon>
        <taxon>Spirosomataceae</taxon>
        <taxon>Dyadobacter</taxon>
    </lineage>
</organism>